<proteinExistence type="predicted"/>
<reference evidence="2 3" key="1">
    <citation type="submission" date="2016-11" db="EMBL/GenBank/DDBJ databases">
        <authorList>
            <consortium name="Pathogen Informatics"/>
        </authorList>
    </citation>
    <scope>NUCLEOTIDE SEQUENCE [LARGE SCALE GENOMIC DNA]</scope>
    <source>
        <strain evidence="2 3">911</strain>
    </source>
</reference>
<gene>
    <name evidence="2" type="ORF">SAMEA2259716_00866</name>
</gene>
<name>A0A1U2BBW4_9MYCO</name>
<dbReference type="Proteomes" id="UP000190074">
    <property type="component" value="Unassembled WGS sequence"/>
</dbReference>
<accession>A0A1U2BBW4</accession>
<evidence type="ECO:0000313" key="3">
    <source>
        <dbReference type="Proteomes" id="UP000190074"/>
    </source>
</evidence>
<dbReference type="AlphaFoldDB" id="A0A1U2BBW4"/>
<sequence length="415" mass="46327">MTKCKRCERATDLFVCKACIAELRKRLADLPWWIDRLTETAVGQANLGDGARKGERRDVLHGDDTLVSHVEPFPRDKDTTPTARDHRDRHQAALWHALALGRVNGRASDELDRIRNALATTIRDMCETRGLDVPEFRTRPRPLPMVVIESDAQRPADRFSLDSAPPARAGSCRRCFITMPASAAGPLCDDCDGAPETRALDQFSAENWRVIYAGRRGDETHSIATTARMAKWLHRHAANIALQENGAEICDEIEQVYRSITRVVNRPPEPMIIGPCITDPAPNEVLTERGRKGDNSTRCGYALMAPSHSGSIVCPQCGTAHSVADVLARNLGELDDRNATVRELVDVILPRLDEHVPQSTIERWIRRGWVPVRGRDAHGHQMVRIGDVRAVRAERPRNAPRREHAADMSCRSSNL</sequence>
<evidence type="ECO:0000313" key="2">
    <source>
        <dbReference type="EMBL" id="SKL51720.1"/>
    </source>
</evidence>
<protein>
    <submittedName>
        <fullName evidence="2">Bacteriophage protein</fullName>
    </submittedName>
</protein>
<feature type="region of interest" description="Disordered" evidence="1">
    <location>
        <begin position="394"/>
        <end position="415"/>
    </location>
</feature>
<dbReference type="EMBL" id="FVGW01000001">
    <property type="protein sequence ID" value="SKL51720.1"/>
    <property type="molecule type" value="Genomic_DNA"/>
</dbReference>
<organism evidence="2 3">
    <name type="scientific">Mycobacteroides abscessus subsp. massiliense</name>
    <dbReference type="NCBI Taxonomy" id="1962118"/>
    <lineage>
        <taxon>Bacteria</taxon>
        <taxon>Bacillati</taxon>
        <taxon>Actinomycetota</taxon>
        <taxon>Actinomycetes</taxon>
        <taxon>Mycobacteriales</taxon>
        <taxon>Mycobacteriaceae</taxon>
        <taxon>Mycobacteroides</taxon>
        <taxon>Mycobacteroides abscessus</taxon>
    </lineage>
</organism>
<feature type="compositionally biased region" description="Basic and acidic residues" evidence="1">
    <location>
        <begin position="394"/>
        <end position="406"/>
    </location>
</feature>
<evidence type="ECO:0000256" key="1">
    <source>
        <dbReference type="SAM" id="MobiDB-lite"/>
    </source>
</evidence>